<evidence type="ECO:0000313" key="2">
    <source>
        <dbReference type="EMBL" id="KAJ4482562.1"/>
    </source>
</evidence>
<sequence>MARKRRIGTDIILESSLSKSSCVPTTLTTPNRCTSFARRVIVDNGMVLHSRCRSSGKLRPAMNCVFKENFVKFPLWFFITRFLVYGTTNVEGRPAFPMTQYDPPPQPTYPTKRDRISPSPLHQEIFSTHLLEYQSKDFFWSYRKSGPVEANHLPNLWWQDAPPLSLPISYIISLGSGIECSNPFEGDHEVRAMFPEEGNKERKSKMVI</sequence>
<reference evidence="2" key="1">
    <citation type="submission" date="2022-08" db="EMBL/GenBank/DDBJ databases">
        <title>A Global Phylogenomic Analysis of the Shiitake Genus Lentinula.</title>
        <authorList>
            <consortium name="DOE Joint Genome Institute"/>
            <person name="Sierra-Patev S."/>
            <person name="Min B."/>
            <person name="Naranjo-Ortiz M."/>
            <person name="Looney B."/>
            <person name="Konkel Z."/>
            <person name="Slot J.C."/>
            <person name="Sakamoto Y."/>
            <person name="Steenwyk J.L."/>
            <person name="Rokas A."/>
            <person name="Carro J."/>
            <person name="Camarero S."/>
            <person name="Ferreira P."/>
            <person name="Molpeceres G."/>
            <person name="Ruiz-Duenas F.J."/>
            <person name="Serrano A."/>
            <person name="Henrissat B."/>
            <person name="Drula E."/>
            <person name="Hughes K.W."/>
            <person name="Mata J.L."/>
            <person name="Ishikawa N.K."/>
            <person name="Vargas-Isla R."/>
            <person name="Ushijima S."/>
            <person name="Smith C.A."/>
            <person name="Ahrendt S."/>
            <person name="Andreopoulos W."/>
            <person name="He G."/>
            <person name="Labutti K."/>
            <person name="Lipzen A."/>
            <person name="Ng V."/>
            <person name="Riley R."/>
            <person name="Sandor L."/>
            <person name="Barry K."/>
            <person name="Martinez A.T."/>
            <person name="Xiao Y."/>
            <person name="Gibbons J.G."/>
            <person name="Terashima K."/>
            <person name="Grigoriev I.V."/>
            <person name="Hibbett D.S."/>
        </authorList>
    </citation>
    <scope>NUCLEOTIDE SEQUENCE</scope>
    <source>
        <strain evidence="2">JLM2183</strain>
    </source>
</reference>
<name>A0A9W9AH02_9AGAR</name>
<evidence type="ECO:0000313" key="3">
    <source>
        <dbReference type="Proteomes" id="UP001150266"/>
    </source>
</evidence>
<organism evidence="2 3">
    <name type="scientific">Lentinula aciculospora</name>
    <dbReference type="NCBI Taxonomy" id="153920"/>
    <lineage>
        <taxon>Eukaryota</taxon>
        <taxon>Fungi</taxon>
        <taxon>Dikarya</taxon>
        <taxon>Basidiomycota</taxon>
        <taxon>Agaricomycotina</taxon>
        <taxon>Agaricomycetes</taxon>
        <taxon>Agaricomycetidae</taxon>
        <taxon>Agaricales</taxon>
        <taxon>Marasmiineae</taxon>
        <taxon>Omphalotaceae</taxon>
        <taxon>Lentinula</taxon>
    </lineage>
</organism>
<dbReference type="Proteomes" id="UP001150266">
    <property type="component" value="Unassembled WGS sequence"/>
</dbReference>
<evidence type="ECO:0000256" key="1">
    <source>
        <dbReference type="SAM" id="MobiDB-lite"/>
    </source>
</evidence>
<dbReference type="AlphaFoldDB" id="A0A9W9AH02"/>
<gene>
    <name evidence="2" type="ORF">J3R30DRAFT_2190062</name>
</gene>
<dbReference type="EMBL" id="JAOTPV010000005">
    <property type="protein sequence ID" value="KAJ4482562.1"/>
    <property type="molecule type" value="Genomic_DNA"/>
</dbReference>
<comment type="caution">
    <text evidence="2">The sequence shown here is derived from an EMBL/GenBank/DDBJ whole genome shotgun (WGS) entry which is preliminary data.</text>
</comment>
<feature type="region of interest" description="Disordered" evidence="1">
    <location>
        <begin position="96"/>
        <end position="115"/>
    </location>
</feature>
<keyword evidence="3" id="KW-1185">Reference proteome</keyword>
<proteinExistence type="predicted"/>
<accession>A0A9W9AH02</accession>
<protein>
    <submittedName>
        <fullName evidence="2">Uncharacterized protein</fullName>
    </submittedName>
</protein>